<dbReference type="Gene3D" id="3.30.565.10">
    <property type="entry name" value="Histidine kinase-like ATPase, C-terminal domain"/>
    <property type="match status" value="1"/>
</dbReference>
<keyword evidence="4" id="KW-0808">Transferase</keyword>
<dbReference type="PROSITE" id="PS50109">
    <property type="entry name" value="HIS_KIN"/>
    <property type="match status" value="1"/>
</dbReference>
<feature type="domain" description="Histidine kinase" evidence="9">
    <location>
        <begin position="232"/>
        <end position="424"/>
    </location>
</feature>
<dbReference type="InterPro" id="IPR003594">
    <property type="entry name" value="HATPase_dom"/>
</dbReference>
<keyword evidence="5 8" id="KW-0812">Transmembrane</keyword>
<dbReference type="PANTHER" id="PTHR45436">
    <property type="entry name" value="SENSOR HISTIDINE KINASE YKOH"/>
    <property type="match status" value="1"/>
</dbReference>
<comment type="caution">
    <text evidence="10">The sequence shown here is derived from an EMBL/GenBank/DDBJ whole genome shotgun (WGS) entry which is preliminary data.</text>
</comment>
<keyword evidence="6 10" id="KW-0418">Kinase</keyword>
<dbReference type="Pfam" id="PF00512">
    <property type="entry name" value="HisKA"/>
    <property type="match status" value="1"/>
</dbReference>
<keyword evidence="3" id="KW-0597">Phosphoprotein</keyword>
<dbReference type="AlphaFoldDB" id="A0A9X2BI80"/>
<evidence type="ECO:0000259" key="9">
    <source>
        <dbReference type="PROSITE" id="PS50109"/>
    </source>
</evidence>
<dbReference type="SUPFAM" id="SSF55874">
    <property type="entry name" value="ATPase domain of HSP90 chaperone/DNA topoisomerase II/histidine kinase"/>
    <property type="match status" value="1"/>
</dbReference>
<proteinExistence type="predicted"/>
<evidence type="ECO:0000256" key="5">
    <source>
        <dbReference type="ARBA" id="ARBA00022692"/>
    </source>
</evidence>
<sequence length="424" mass="47783">MVDRFFTNTKSLTSRLALFFTFVSIVVGVVTFLVFIAALQWSEDRVGERRILIDRDEAVQRYIAGESGELRIDSLTTAYNDLSLLPEPYREFAKGKKSFVGEIGDTLDPLSQMLFIGHYWVEGKKIPVVLLTQIDRVEFGLDELIYSTSIVIGFVAALMFMFGALLYRLSQRLIEPVNSLANQLDELSVDAQQPFEIGGNAAIEFQTLTNRLNKYRTDIHSLIKREQAFSRYASHELRTPLTIIRGANGLLTKSQPSDFQHKQIERIGSASYQMGTMIDALLSLVRYEKDQDETDTRSLTERELKMVIEQNSVQASSKNLELKLVVDSEPMIKASSAVVNMILGNLVRNAIAATNNGSVTVTLSDSILLVEDEGEGMIETPNRDGHGLGLLIVDDFCQRYGWQFNLANREQRGCRAEIRFERLT</sequence>
<keyword evidence="11" id="KW-1185">Reference proteome</keyword>
<dbReference type="InterPro" id="IPR050428">
    <property type="entry name" value="TCS_sensor_his_kinase"/>
</dbReference>
<dbReference type="Gene3D" id="1.10.287.130">
    <property type="match status" value="1"/>
</dbReference>
<evidence type="ECO:0000256" key="7">
    <source>
        <dbReference type="ARBA" id="ARBA00022989"/>
    </source>
</evidence>
<dbReference type="SUPFAM" id="SSF47384">
    <property type="entry name" value="Homodimeric domain of signal transducing histidine kinase"/>
    <property type="match status" value="1"/>
</dbReference>
<dbReference type="InterPro" id="IPR003661">
    <property type="entry name" value="HisK_dim/P_dom"/>
</dbReference>
<dbReference type="InterPro" id="IPR036890">
    <property type="entry name" value="HATPase_C_sf"/>
</dbReference>
<reference evidence="10" key="1">
    <citation type="submission" date="2021-11" db="EMBL/GenBank/DDBJ databases">
        <title>Vibrio ZSDE26 sp. nov. and Vibrio ZSDZ34 sp. nov., isolated from coastal seawater in Qingdao.</title>
        <authorList>
            <person name="Zhang P."/>
        </authorList>
    </citation>
    <scope>NUCLEOTIDE SEQUENCE</scope>
    <source>
        <strain evidence="10">ZSDE26</strain>
    </source>
</reference>
<evidence type="ECO:0000256" key="1">
    <source>
        <dbReference type="ARBA" id="ARBA00000085"/>
    </source>
</evidence>
<keyword evidence="7 8" id="KW-1133">Transmembrane helix</keyword>
<evidence type="ECO:0000256" key="2">
    <source>
        <dbReference type="ARBA" id="ARBA00012438"/>
    </source>
</evidence>
<dbReference type="GO" id="GO:0005886">
    <property type="term" value="C:plasma membrane"/>
    <property type="evidence" value="ECO:0007669"/>
    <property type="project" value="TreeGrafter"/>
</dbReference>
<dbReference type="RefSeq" id="WP_248009722.1">
    <property type="nucleotide sequence ID" value="NZ_JAJHVV010000009.1"/>
</dbReference>
<dbReference type="CDD" id="cd00082">
    <property type="entry name" value="HisKA"/>
    <property type="match status" value="1"/>
</dbReference>
<evidence type="ECO:0000256" key="6">
    <source>
        <dbReference type="ARBA" id="ARBA00022777"/>
    </source>
</evidence>
<evidence type="ECO:0000256" key="8">
    <source>
        <dbReference type="SAM" id="Phobius"/>
    </source>
</evidence>
<feature type="transmembrane region" description="Helical" evidence="8">
    <location>
        <begin position="16"/>
        <end position="39"/>
    </location>
</feature>
<feature type="transmembrane region" description="Helical" evidence="8">
    <location>
        <begin position="144"/>
        <end position="167"/>
    </location>
</feature>
<name>A0A9X2BI80_9VIBR</name>
<dbReference type="SMART" id="SM00388">
    <property type="entry name" value="HisKA"/>
    <property type="match status" value="1"/>
</dbReference>
<evidence type="ECO:0000256" key="3">
    <source>
        <dbReference type="ARBA" id="ARBA00022553"/>
    </source>
</evidence>
<dbReference type="InterPro" id="IPR005467">
    <property type="entry name" value="His_kinase_dom"/>
</dbReference>
<protein>
    <recommendedName>
        <fullName evidence="2">histidine kinase</fullName>
        <ecNumber evidence="2">2.7.13.3</ecNumber>
    </recommendedName>
</protein>
<accession>A0A9X2BI80</accession>
<dbReference type="InterPro" id="IPR036097">
    <property type="entry name" value="HisK_dim/P_sf"/>
</dbReference>
<evidence type="ECO:0000313" key="11">
    <source>
        <dbReference type="Proteomes" id="UP001139559"/>
    </source>
</evidence>
<dbReference type="GO" id="GO:0000155">
    <property type="term" value="F:phosphorelay sensor kinase activity"/>
    <property type="evidence" value="ECO:0007669"/>
    <property type="project" value="InterPro"/>
</dbReference>
<dbReference type="Proteomes" id="UP001139559">
    <property type="component" value="Unassembled WGS sequence"/>
</dbReference>
<organism evidence="10 11">
    <name type="scientific">Vibrio amylolyticus</name>
    <dbReference type="NCBI Taxonomy" id="2847292"/>
    <lineage>
        <taxon>Bacteria</taxon>
        <taxon>Pseudomonadati</taxon>
        <taxon>Pseudomonadota</taxon>
        <taxon>Gammaproteobacteria</taxon>
        <taxon>Vibrionales</taxon>
        <taxon>Vibrionaceae</taxon>
        <taxon>Vibrio</taxon>
    </lineage>
</organism>
<gene>
    <name evidence="10" type="ORF">KP803_15315</name>
</gene>
<comment type="catalytic activity">
    <reaction evidence="1">
        <text>ATP + protein L-histidine = ADP + protein N-phospho-L-histidine.</text>
        <dbReference type="EC" id="2.7.13.3"/>
    </reaction>
</comment>
<dbReference type="PANTHER" id="PTHR45436:SF16">
    <property type="entry name" value="HISTIDINE KINASE"/>
    <property type="match status" value="1"/>
</dbReference>
<dbReference type="SMART" id="SM00387">
    <property type="entry name" value="HATPase_c"/>
    <property type="match status" value="1"/>
</dbReference>
<evidence type="ECO:0000256" key="4">
    <source>
        <dbReference type="ARBA" id="ARBA00022679"/>
    </source>
</evidence>
<dbReference type="Pfam" id="PF02518">
    <property type="entry name" value="HATPase_c"/>
    <property type="match status" value="1"/>
</dbReference>
<dbReference type="EC" id="2.7.13.3" evidence="2"/>
<evidence type="ECO:0000313" key="10">
    <source>
        <dbReference type="EMBL" id="MCK6264649.1"/>
    </source>
</evidence>
<dbReference type="EMBL" id="JAJHVV010000009">
    <property type="protein sequence ID" value="MCK6264649.1"/>
    <property type="molecule type" value="Genomic_DNA"/>
</dbReference>
<keyword evidence="8" id="KW-0472">Membrane</keyword>